<keyword evidence="3" id="KW-1185">Reference proteome</keyword>
<reference evidence="2" key="1">
    <citation type="submission" date="2021-04" db="EMBL/GenBank/DDBJ databases">
        <authorList>
            <consortium name="Molecular Ecology Group"/>
        </authorList>
    </citation>
    <scope>NUCLEOTIDE SEQUENCE</scope>
</reference>
<feature type="compositionally biased region" description="Basic and acidic residues" evidence="1">
    <location>
        <begin position="65"/>
        <end position="85"/>
    </location>
</feature>
<accession>A0A8S3YM46</accession>
<protein>
    <submittedName>
        <fullName evidence="2">Uncharacterized protein</fullName>
    </submittedName>
</protein>
<dbReference type="Proteomes" id="UP000678393">
    <property type="component" value="Unassembled WGS sequence"/>
</dbReference>
<feature type="non-terminal residue" evidence="2">
    <location>
        <position position="238"/>
    </location>
</feature>
<gene>
    <name evidence="2" type="ORF">CUNI_LOCUS3775</name>
</gene>
<dbReference type="EMBL" id="CAJHNH020000514">
    <property type="protein sequence ID" value="CAG5118217.1"/>
    <property type="molecule type" value="Genomic_DNA"/>
</dbReference>
<evidence type="ECO:0000313" key="3">
    <source>
        <dbReference type="Proteomes" id="UP000678393"/>
    </source>
</evidence>
<feature type="region of interest" description="Disordered" evidence="1">
    <location>
        <begin position="53"/>
        <end position="91"/>
    </location>
</feature>
<comment type="caution">
    <text evidence="2">The sequence shown here is derived from an EMBL/GenBank/DDBJ whole genome shotgun (WGS) entry which is preliminary data.</text>
</comment>
<evidence type="ECO:0000256" key="1">
    <source>
        <dbReference type="SAM" id="MobiDB-lite"/>
    </source>
</evidence>
<organism evidence="2 3">
    <name type="scientific">Candidula unifasciata</name>
    <dbReference type="NCBI Taxonomy" id="100452"/>
    <lineage>
        <taxon>Eukaryota</taxon>
        <taxon>Metazoa</taxon>
        <taxon>Spiralia</taxon>
        <taxon>Lophotrochozoa</taxon>
        <taxon>Mollusca</taxon>
        <taxon>Gastropoda</taxon>
        <taxon>Heterobranchia</taxon>
        <taxon>Euthyneura</taxon>
        <taxon>Panpulmonata</taxon>
        <taxon>Eupulmonata</taxon>
        <taxon>Stylommatophora</taxon>
        <taxon>Helicina</taxon>
        <taxon>Helicoidea</taxon>
        <taxon>Geomitridae</taxon>
        <taxon>Candidula</taxon>
    </lineage>
</organism>
<name>A0A8S3YM46_9EUPU</name>
<sequence>MIQQMRRQLIASGVNPGLLPADIDLNMMSSEGLASVGAAMSGLQNATVSAALTREGSRTASRSPSHGDRSRDSSPAHSESSHKGGECLSPLVSTKSIDKDIERLREVCRPREEKTLSTIDYAEKYLSPSRPLSDSPYCKDHVLSAPLTRNPLEILQEKTAASLSSLPLPLVFRSSSSMDIKPPSSSSSLLNSSALFASSPSLSALQKETDALKPSPILPPLNIPMTAEDYKGYIQRGT</sequence>
<proteinExistence type="predicted"/>
<dbReference type="AlphaFoldDB" id="A0A8S3YM46"/>
<dbReference type="OrthoDB" id="6161350at2759"/>
<evidence type="ECO:0000313" key="2">
    <source>
        <dbReference type="EMBL" id="CAG5118217.1"/>
    </source>
</evidence>